<comment type="similarity">
    <text evidence="2">Belongs to the SWEET sugar transporter family.</text>
</comment>
<dbReference type="PANTHER" id="PTHR10791:SF130">
    <property type="entry name" value="BIDIRECTIONAL SUGAR TRANSPORTER SWEET6-RELATED"/>
    <property type="match status" value="1"/>
</dbReference>
<dbReference type="Proteomes" id="UP000236161">
    <property type="component" value="Unassembled WGS sequence"/>
</dbReference>
<dbReference type="STRING" id="1088818.A0A2I0A8Z3"/>
<evidence type="ECO:0000256" key="6">
    <source>
        <dbReference type="ARBA" id="ARBA00022692"/>
    </source>
</evidence>
<dbReference type="InterPro" id="IPR004316">
    <property type="entry name" value="SWEET_rpt"/>
</dbReference>
<dbReference type="OrthoDB" id="782309at2759"/>
<comment type="subcellular location">
    <subcellularLocation>
        <location evidence="1">Cell membrane</location>
        <topology evidence="1">Multi-pass membrane protein</topology>
    </subcellularLocation>
</comment>
<dbReference type="EMBL" id="KZ452010">
    <property type="protein sequence ID" value="PKA52033.1"/>
    <property type="molecule type" value="Genomic_DNA"/>
</dbReference>
<keyword evidence="4" id="KW-1003">Cell membrane</keyword>
<feature type="region of interest" description="Disordered" evidence="10">
    <location>
        <begin position="24"/>
        <end position="96"/>
    </location>
</feature>
<reference evidence="12 13" key="1">
    <citation type="journal article" date="2017" name="Nature">
        <title>The Apostasia genome and the evolution of orchids.</title>
        <authorList>
            <person name="Zhang G.Q."/>
            <person name="Liu K.W."/>
            <person name="Li Z."/>
            <person name="Lohaus R."/>
            <person name="Hsiao Y.Y."/>
            <person name="Niu S.C."/>
            <person name="Wang J.Y."/>
            <person name="Lin Y.C."/>
            <person name="Xu Q."/>
            <person name="Chen L.J."/>
            <person name="Yoshida K."/>
            <person name="Fujiwara S."/>
            <person name="Wang Z.W."/>
            <person name="Zhang Y.Q."/>
            <person name="Mitsuda N."/>
            <person name="Wang M."/>
            <person name="Liu G.H."/>
            <person name="Pecoraro L."/>
            <person name="Huang H.X."/>
            <person name="Xiao X.J."/>
            <person name="Lin M."/>
            <person name="Wu X.Y."/>
            <person name="Wu W.L."/>
            <person name="Chen Y.Y."/>
            <person name="Chang S.B."/>
            <person name="Sakamoto S."/>
            <person name="Ohme-Takagi M."/>
            <person name="Yagi M."/>
            <person name="Zeng S.J."/>
            <person name="Shen C.Y."/>
            <person name="Yeh C.M."/>
            <person name="Luo Y.B."/>
            <person name="Tsai W.C."/>
            <person name="Van de Peer Y."/>
            <person name="Liu Z.J."/>
        </authorList>
    </citation>
    <scope>NUCLEOTIDE SEQUENCE [LARGE SCALE GENOMIC DNA]</scope>
    <source>
        <strain evidence="13">cv. Shenzhen</strain>
        <tissue evidence="12">Stem</tissue>
    </source>
</reference>
<evidence type="ECO:0000256" key="1">
    <source>
        <dbReference type="ARBA" id="ARBA00004651"/>
    </source>
</evidence>
<dbReference type="GO" id="GO:0051119">
    <property type="term" value="F:sugar transmembrane transporter activity"/>
    <property type="evidence" value="ECO:0007669"/>
    <property type="project" value="InterPro"/>
</dbReference>
<accession>A0A2I0A8Z3</accession>
<dbReference type="InterPro" id="IPR047664">
    <property type="entry name" value="SWEET"/>
</dbReference>
<dbReference type="AlphaFoldDB" id="A0A2I0A8Z3"/>
<dbReference type="Gene3D" id="1.20.1280.290">
    <property type="match status" value="1"/>
</dbReference>
<evidence type="ECO:0000256" key="2">
    <source>
        <dbReference type="ARBA" id="ARBA00007809"/>
    </source>
</evidence>
<keyword evidence="9 11" id="KW-0472">Membrane</keyword>
<dbReference type="FunFam" id="1.20.1280.290:FF:000002">
    <property type="entry name" value="Bidirectional sugar transporter SWEET"/>
    <property type="match status" value="1"/>
</dbReference>
<evidence type="ECO:0000256" key="7">
    <source>
        <dbReference type="ARBA" id="ARBA00022737"/>
    </source>
</evidence>
<keyword evidence="3" id="KW-0813">Transport</keyword>
<evidence type="ECO:0000256" key="5">
    <source>
        <dbReference type="ARBA" id="ARBA00022597"/>
    </source>
</evidence>
<dbReference type="GO" id="GO:0005886">
    <property type="term" value="C:plasma membrane"/>
    <property type="evidence" value="ECO:0007669"/>
    <property type="project" value="UniProtKB-SubCell"/>
</dbReference>
<evidence type="ECO:0000256" key="11">
    <source>
        <dbReference type="SAM" id="Phobius"/>
    </source>
</evidence>
<keyword evidence="6 11" id="KW-0812">Transmembrane</keyword>
<evidence type="ECO:0000313" key="12">
    <source>
        <dbReference type="EMBL" id="PKA52033.1"/>
    </source>
</evidence>
<proteinExistence type="inferred from homology"/>
<feature type="compositionally biased region" description="Basic residues" evidence="10">
    <location>
        <begin position="39"/>
        <end position="52"/>
    </location>
</feature>
<name>A0A2I0A8Z3_9ASPA</name>
<keyword evidence="5 12" id="KW-0762">Sugar transport</keyword>
<protein>
    <submittedName>
        <fullName evidence="12">Bidirectional sugar transporter SWEET4</fullName>
    </submittedName>
</protein>
<evidence type="ECO:0000256" key="9">
    <source>
        <dbReference type="ARBA" id="ARBA00023136"/>
    </source>
</evidence>
<keyword evidence="7" id="KW-0677">Repeat</keyword>
<dbReference type="Pfam" id="PF03083">
    <property type="entry name" value="MtN3_slv"/>
    <property type="match status" value="1"/>
</dbReference>
<evidence type="ECO:0000256" key="3">
    <source>
        <dbReference type="ARBA" id="ARBA00022448"/>
    </source>
</evidence>
<evidence type="ECO:0000256" key="4">
    <source>
        <dbReference type="ARBA" id="ARBA00022475"/>
    </source>
</evidence>
<evidence type="ECO:0000256" key="10">
    <source>
        <dbReference type="SAM" id="MobiDB-lite"/>
    </source>
</evidence>
<organism evidence="12 13">
    <name type="scientific">Apostasia shenzhenica</name>
    <dbReference type="NCBI Taxonomy" id="1088818"/>
    <lineage>
        <taxon>Eukaryota</taxon>
        <taxon>Viridiplantae</taxon>
        <taxon>Streptophyta</taxon>
        <taxon>Embryophyta</taxon>
        <taxon>Tracheophyta</taxon>
        <taxon>Spermatophyta</taxon>
        <taxon>Magnoliopsida</taxon>
        <taxon>Liliopsida</taxon>
        <taxon>Asparagales</taxon>
        <taxon>Orchidaceae</taxon>
        <taxon>Apostasioideae</taxon>
        <taxon>Apostasia</taxon>
    </lineage>
</organism>
<feature type="transmembrane region" description="Helical" evidence="11">
    <location>
        <begin position="124"/>
        <end position="146"/>
    </location>
</feature>
<keyword evidence="8 11" id="KW-1133">Transmembrane helix</keyword>
<gene>
    <name evidence="12" type="primary">SWEET4</name>
    <name evidence="12" type="ORF">AXF42_Ash021152</name>
</gene>
<evidence type="ECO:0000256" key="8">
    <source>
        <dbReference type="ARBA" id="ARBA00022989"/>
    </source>
</evidence>
<feature type="transmembrane region" description="Helical" evidence="11">
    <location>
        <begin position="152"/>
        <end position="173"/>
    </location>
</feature>
<evidence type="ECO:0000313" key="13">
    <source>
        <dbReference type="Proteomes" id="UP000236161"/>
    </source>
</evidence>
<sequence>MEEEVGRAVLAGAVPGDAAELHAVGGVRDSGGAPEQHSRNHHKRLRHRHRACLRPPLPRLLRRRTTAPPSAGRPGRGGLSRGAHRGPRHLPRSDARAALAHRRRGVRLLRHDDKLVIQTKSVEYMPLFLSLASFFNGVSWTAYALIRFDLFITIPNGLGVLFSVAQLLLYAAYCKSTKQQQQQQNASQIDLAEVGVKGGEADGGAQQNGSR</sequence>
<keyword evidence="13" id="KW-1185">Reference proteome</keyword>
<dbReference type="PANTHER" id="PTHR10791">
    <property type="entry name" value="RAG1-ACTIVATING PROTEIN 1"/>
    <property type="match status" value="1"/>
</dbReference>